<gene>
    <name evidence="6" type="ORF">H9815_21180</name>
</gene>
<evidence type="ECO:0000256" key="4">
    <source>
        <dbReference type="RuleBase" id="RU361187"/>
    </source>
</evidence>
<dbReference type="EMBL" id="DXBY01000357">
    <property type="protein sequence ID" value="HIZ38299.1"/>
    <property type="molecule type" value="Genomic_DNA"/>
</dbReference>
<organism evidence="6 7">
    <name type="scientific">Candidatus Ruania gallistercoris</name>
    <dbReference type="NCBI Taxonomy" id="2838746"/>
    <lineage>
        <taxon>Bacteria</taxon>
        <taxon>Bacillati</taxon>
        <taxon>Actinomycetota</taxon>
        <taxon>Actinomycetes</taxon>
        <taxon>Micrococcales</taxon>
        <taxon>Ruaniaceae</taxon>
        <taxon>Ruania</taxon>
    </lineage>
</organism>
<comment type="similarity">
    <text evidence="1 4">Belongs to the glycosyl hydrolase 43 family.</text>
</comment>
<reference evidence="6" key="2">
    <citation type="submission" date="2021-04" db="EMBL/GenBank/DDBJ databases">
        <authorList>
            <person name="Gilroy R."/>
        </authorList>
    </citation>
    <scope>NUCLEOTIDE SEQUENCE</scope>
    <source>
        <strain evidence="6">ChiGjej4B4-7305</strain>
    </source>
</reference>
<evidence type="ECO:0000256" key="5">
    <source>
        <dbReference type="SAM" id="MobiDB-lite"/>
    </source>
</evidence>
<dbReference type="Proteomes" id="UP000824037">
    <property type="component" value="Unassembled WGS sequence"/>
</dbReference>
<reference evidence="6" key="1">
    <citation type="journal article" date="2021" name="PeerJ">
        <title>Extensive microbial diversity within the chicken gut microbiome revealed by metagenomics and culture.</title>
        <authorList>
            <person name="Gilroy R."/>
            <person name="Ravi A."/>
            <person name="Getino M."/>
            <person name="Pursley I."/>
            <person name="Horton D.L."/>
            <person name="Alikhan N.F."/>
            <person name="Baker D."/>
            <person name="Gharbi K."/>
            <person name="Hall N."/>
            <person name="Watson M."/>
            <person name="Adriaenssens E.M."/>
            <person name="Foster-Nyarko E."/>
            <person name="Jarju S."/>
            <person name="Secka A."/>
            <person name="Antonio M."/>
            <person name="Oren A."/>
            <person name="Chaudhuri R.R."/>
            <person name="La Ragione R."/>
            <person name="Hildebrand F."/>
            <person name="Pallen M.J."/>
        </authorList>
    </citation>
    <scope>NUCLEOTIDE SEQUENCE</scope>
    <source>
        <strain evidence="6">ChiGjej4B4-7305</strain>
    </source>
</reference>
<evidence type="ECO:0000313" key="7">
    <source>
        <dbReference type="Proteomes" id="UP000824037"/>
    </source>
</evidence>
<dbReference type="GO" id="GO:0004553">
    <property type="term" value="F:hydrolase activity, hydrolyzing O-glycosyl compounds"/>
    <property type="evidence" value="ECO:0007669"/>
    <property type="project" value="InterPro"/>
</dbReference>
<dbReference type="PANTHER" id="PTHR35279">
    <property type="match status" value="1"/>
</dbReference>
<proteinExistence type="inferred from homology"/>
<dbReference type="InterPro" id="IPR006710">
    <property type="entry name" value="Glyco_hydro_43"/>
</dbReference>
<sequence>MSNGTELARTIGCRGGWEKYSENPVMGTDGDFRFDNHVLRTETGYRMYFSWRKHYAIAVSESADGLSWSEPELVLTPRPETGWEDDVNRPAIVYREGRYHMWYSGQTAGREFSSADWTEVYLEAAALDQGTSAIGYATSEDGYHWQRRDTPVLKASAPWEKQSLMCPTVLWDEAQQQYRIWYSGGGWFEPDALGYAESADGVHWTRPYDTPVFGPDPTNIWEEQRVAGPQVLQHDGWYYLFYIGYEDMFKARVCLARSRDGVTGWQRHPENPILSPGLPGAWDSEAVYKPFAVFDEPNEQWLMWFNARTGTTERIGLATHQGADLWSHHVRPIDDPSGGAGDAWAGGDRGRP</sequence>
<evidence type="ECO:0000256" key="3">
    <source>
        <dbReference type="ARBA" id="ARBA00023295"/>
    </source>
</evidence>
<accession>A0A9D2EIL5</accession>
<protein>
    <submittedName>
        <fullName evidence="6">Family 43 glycosylhydrolase</fullName>
    </submittedName>
</protein>
<dbReference type="SUPFAM" id="SSF75005">
    <property type="entry name" value="Arabinanase/levansucrase/invertase"/>
    <property type="match status" value="1"/>
</dbReference>
<dbReference type="Pfam" id="PF04616">
    <property type="entry name" value="Glyco_hydro_43"/>
    <property type="match status" value="1"/>
</dbReference>
<evidence type="ECO:0000256" key="1">
    <source>
        <dbReference type="ARBA" id="ARBA00009865"/>
    </source>
</evidence>
<dbReference type="InterPro" id="IPR023296">
    <property type="entry name" value="Glyco_hydro_beta-prop_sf"/>
</dbReference>
<keyword evidence="2 4" id="KW-0378">Hydrolase</keyword>
<evidence type="ECO:0000313" key="6">
    <source>
        <dbReference type="EMBL" id="HIZ38299.1"/>
    </source>
</evidence>
<dbReference type="AlphaFoldDB" id="A0A9D2EIL5"/>
<dbReference type="GO" id="GO:0005975">
    <property type="term" value="P:carbohydrate metabolic process"/>
    <property type="evidence" value="ECO:0007669"/>
    <property type="project" value="InterPro"/>
</dbReference>
<name>A0A9D2EIL5_9MICO</name>
<dbReference type="PANTHER" id="PTHR35279:SF1">
    <property type="entry name" value="ARABINANASE_LEVANSUCRASE_INVERTASE"/>
    <property type="match status" value="1"/>
</dbReference>
<evidence type="ECO:0000256" key="2">
    <source>
        <dbReference type="ARBA" id="ARBA00022801"/>
    </source>
</evidence>
<comment type="caution">
    <text evidence="6">The sequence shown here is derived from an EMBL/GenBank/DDBJ whole genome shotgun (WGS) entry which is preliminary data.</text>
</comment>
<keyword evidence="3 4" id="KW-0326">Glycosidase</keyword>
<dbReference type="Gene3D" id="2.115.10.20">
    <property type="entry name" value="Glycosyl hydrolase domain, family 43"/>
    <property type="match status" value="2"/>
</dbReference>
<feature type="region of interest" description="Disordered" evidence="5">
    <location>
        <begin position="328"/>
        <end position="352"/>
    </location>
</feature>